<feature type="compositionally biased region" description="Polar residues" evidence="1">
    <location>
        <begin position="177"/>
        <end position="186"/>
    </location>
</feature>
<dbReference type="EMBL" id="JAFEJA010000002">
    <property type="protein sequence ID" value="MBM9624306.1"/>
    <property type="molecule type" value="Genomic_DNA"/>
</dbReference>
<evidence type="ECO:0000313" key="3">
    <source>
        <dbReference type="Proteomes" id="UP000664109"/>
    </source>
</evidence>
<sequence length="186" mass="19473">MSLEPRADVGVLELTVQVVLAAFPKGTFAVRIREALGPLFEDAVFAGAFSARGRPAVSPGALALALVSMLQFTEGAHRPAGRCPGAGTDGLEVYLGLELDDPGFDASVLSLFRARLIEHGLEQTTLEQVLRDDGRTAVPARLARGVPGPDRRPPPPRTHPGRQGQGPDGRRDLAIPSNGTGPSGSL</sequence>
<proteinExistence type="predicted"/>
<evidence type="ECO:0000313" key="2">
    <source>
        <dbReference type="EMBL" id="MBM9624306.1"/>
    </source>
</evidence>
<feature type="region of interest" description="Disordered" evidence="1">
    <location>
        <begin position="131"/>
        <end position="186"/>
    </location>
</feature>
<organism evidence="2 3">
    <name type="scientific">Streptomyces zhihengii</name>
    <dbReference type="NCBI Taxonomy" id="1818004"/>
    <lineage>
        <taxon>Bacteria</taxon>
        <taxon>Bacillati</taxon>
        <taxon>Actinomycetota</taxon>
        <taxon>Actinomycetes</taxon>
        <taxon>Kitasatosporales</taxon>
        <taxon>Streptomycetaceae</taxon>
        <taxon>Streptomyces</taxon>
    </lineage>
</organism>
<comment type="caution">
    <text evidence="2">The sequence shown here is derived from an EMBL/GenBank/DDBJ whole genome shotgun (WGS) entry which is preliminary data.</text>
</comment>
<evidence type="ECO:0000256" key="1">
    <source>
        <dbReference type="SAM" id="MobiDB-lite"/>
    </source>
</evidence>
<gene>
    <name evidence="2" type="ORF">JE024_37720</name>
</gene>
<protein>
    <submittedName>
        <fullName evidence="2">Transposase</fullName>
    </submittedName>
</protein>
<accession>A0ABS2V375</accession>
<name>A0ABS2V375_9ACTN</name>
<keyword evidence="3" id="KW-1185">Reference proteome</keyword>
<reference evidence="2 3" key="1">
    <citation type="journal article" date="2016" name="Arch. Microbiol.">
        <title>Streptomyces zhihengii sp. nov., isolated from rhizospheric soil of Psammosilene tunicoides.</title>
        <authorList>
            <person name="Huang M.J."/>
            <person name="Fei J.J."/>
            <person name="Salam N."/>
            <person name="Kim C.J."/>
            <person name="Hozzein W.N."/>
            <person name="Xiao M."/>
            <person name="Huang H.Q."/>
            <person name="Li W.J."/>
        </authorList>
    </citation>
    <scope>NUCLEOTIDE SEQUENCE [LARGE SCALE GENOMIC DNA]</scope>
    <source>
        <strain evidence="2 3">YIM T102</strain>
    </source>
</reference>
<dbReference type="Proteomes" id="UP000664109">
    <property type="component" value="Unassembled WGS sequence"/>
</dbReference>